<evidence type="ECO:0000256" key="2">
    <source>
        <dbReference type="ARBA" id="ARBA00022723"/>
    </source>
</evidence>
<dbReference type="InterPro" id="IPR014729">
    <property type="entry name" value="Rossmann-like_a/b/a_fold"/>
</dbReference>
<dbReference type="InterPro" id="IPR020058">
    <property type="entry name" value="Glu/Gln-tRNA-synth_Ib_cat-dom"/>
</dbReference>
<sequence length="274" mass="31439">MAPTPSGELHLGHAASFLRVQQSIREKNGTLILRIEDVDRLRCKQEFVDSSITALKNLGITWEEGPDVGGDYGPYTQSQKTERYQEIILKLREKGLVYPCPISRRQLRQHGFDLAHGEALFPKDLRDSCDQVPEDPWSINWRFRVPDGEALSFYDQELKKELSFVAGQDFGDFIVWRRDGMASYELSVVVDDHDMQITEVVRGEDLLLSTARQLLIYRSFAWQEPVFGHCPILKDDEGEKMAKTKGSRSLKSIFEEGRDWKQMLRDCGLGKVLD</sequence>
<accession>A6DL14</accession>
<gene>
    <name evidence="9" type="ORF">LNTAR_20458</name>
</gene>
<evidence type="ECO:0000256" key="3">
    <source>
        <dbReference type="ARBA" id="ARBA00022741"/>
    </source>
</evidence>
<organism evidence="9 10">
    <name type="scientific">Lentisphaera araneosa HTCC2155</name>
    <dbReference type="NCBI Taxonomy" id="313628"/>
    <lineage>
        <taxon>Bacteria</taxon>
        <taxon>Pseudomonadati</taxon>
        <taxon>Lentisphaerota</taxon>
        <taxon>Lentisphaeria</taxon>
        <taxon>Lentisphaerales</taxon>
        <taxon>Lentisphaeraceae</taxon>
        <taxon>Lentisphaera</taxon>
    </lineage>
</organism>
<dbReference type="EMBL" id="ABCK01000008">
    <property type="protein sequence ID" value="EDM27616.1"/>
    <property type="molecule type" value="Genomic_DNA"/>
</dbReference>
<reference evidence="9 10" key="1">
    <citation type="journal article" date="2010" name="J. Bacteriol.">
        <title>Genome sequence of Lentisphaera araneosa HTCC2155T, the type species of the order Lentisphaerales in the phylum Lentisphaerae.</title>
        <authorList>
            <person name="Thrash J.C."/>
            <person name="Cho J.C."/>
            <person name="Vergin K.L."/>
            <person name="Morris R.M."/>
            <person name="Giovannoni S.J."/>
        </authorList>
    </citation>
    <scope>NUCLEOTIDE SEQUENCE [LARGE SCALE GENOMIC DNA]</scope>
    <source>
        <strain evidence="9 10">HTCC2155</strain>
    </source>
</reference>
<dbReference type="InterPro" id="IPR000924">
    <property type="entry name" value="Glu/Gln-tRNA-synth"/>
</dbReference>
<dbReference type="AlphaFoldDB" id="A6DL14"/>
<dbReference type="GO" id="GO:0005524">
    <property type="term" value="F:ATP binding"/>
    <property type="evidence" value="ECO:0007669"/>
    <property type="project" value="UniProtKB-KW"/>
</dbReference>
<keyword evidence="3 7" id="KW-0547">Nucleotide-binding</keyword>
<dbReference type="GO" id="GO:0006424">
    <property type="term" value="P:glutamyl-tRNA aminoacylation"/>
    <property type="evidence" value="ECO:0007669"/>
    <property type="project" value="TreeGrafter"/>
</dbReference>
<evidence type="ECO:0000256" key="4">
    <source>
        <dbReference type="ARBA" id="ARBA00022833"/>
    </source>
</evidence>
<dbReference type="InterPro" id="IPR049940">
    <property type="entry name" value="GluQ/Sye"/>
</dbReference>
<name>A6DL14_9BACT</name>
<keyword evidence="5 7" id="KW-0067">ATP-binding</keyword>
<protein>
    <submittedName>
        <fullName evidence="9">Glutamate--tRNA ligase</fullName>
    </submittedName>
</protein>
<dbReference type="GO" id="GO:0004818">
    <property type="term" value="F:glutamate-tRNA ligase activity"/>
    <property type="evidence" value="ECO:0007669"/>
    <property type="project" value="TreeGrafter"/>
</dbReference>
<dbReference type="PRINTS" id="PR00987">
    <property type="entry name" value="TRNASYNTHGLU"/>
</dbReference>
<feature type="domain" description="Glutamyl/glutaminyl-tRNA synthetase class Ib catalytic" evidence="8">
    <location>
        <begin position="2"/>
        <end position="252"/>
    </location>
</feature>
<dbReference type="PANTHER" id="PTHR43311:SF1">
    <property type="entry name" value="GLUTAMYL-Q TRNA(ASP) SYNTHETASE"/>
    <property type="match status" value="1"/>
</dbReference>
<dbReference type="SUPFAM" id="SSF52374">
    <property type="entry name" value="Nucleotidylyl transferase"/>
    <property type="match status" value="1"/>
</dbReference>
<keyword evidence="7" id="KW-0648">Protein biosynthesis</keyword>
<dbReference type="eggNOG" id="COG0008">
    <property type="taxonomic scope" value="Bacteria"/>
</dbReference>
<dbReference type="InterPro" id="IPR001412">
    <property type="entry name" value="aa-tRNA-synth_I_CS"/>
</dbReference>
<keyword evidence="10" id="KW-1185">Reference proteome</keyword>
<dbReference type="PROSITE" id="PS00178">
    <property type="entry name" value="AA_TRNA_LIGASE_I"/>
    <property type="match status" value="1"/>
</dbReference>
<keyword evidence="6 7" id="KW-0030">Aminoacyl-tRNA synthetase</keyword>
<dbReference type="Pfam" id="PF00749">
    <property type="entry name" value="tRNA-synt_1c"/>
    <property type="match status" value="1"/>
</dbReference>
<evidence type="ECO:0000313" key="9">
    <source>
        <dbReference type="EMBL" id="EDM27616.1"/>
    </source>
</evidence>
<dbReference type="STRING" id="313628.LNTAR_20458"/>
<dbReference type="PANTHER" id="PTHR43311">
    <property type="entry name" value="GLUTAMATE--TRNA LIGASE"/>
    <property type="match status" value="1"/>
</dbReference>
<evidence type="ECO:0000256" key="7">
    <source>
        <dbReference type="RuleBase" id="RU363037"/>
    </source>
</evidence>
<keyword evidence="4" id="KW-0862">Zinc</keyword>
<keyword evidence="2" id="KW-0479">Metal-binding</keyword>
<evidence type="ECO:0000313" key="10">
    <source>
        <dbReference type="Proteomes" id="UP000004947"/>
    </source>
</evidence>
<dbReference type="Gene3D" id="3.40.50.620">
    <property type="entry name" value="HUPs"/>
    <property type="match status" value="1"/>
</dbReference>
<evidence type="ECO:0000259" key="8">
    <source>
        <dbReference type="Pfam" id="PF00749"/>
    </source>
</evidence>
<dbReference type="GO" id="GO:0005829">
    <property type="term" value="C:cytosol"/>
    <property type="evidence" value="ECO:0007669"/>
    <property type="project" value="TreeGrafter"/>
</dbReference>
<keyword evidence="1 7" id="KW-0436">Ligase</keyword>
<evidence type="ECO:0000256" key="5">
    <source>
        <dbReference type="ARBA" id="ARBA00022840"/>
    </source>
</evidence>
<comment type="caution">
    <text evidence="9">The sequence shown here is derived from an EMBL/GenBank/DDBJ whole genome shotgun (WGS) entry which is preliminary data.</text>
</comment>
<proteinExistence type="inferred from homology"/>
<evidence type="ECO:0000256" key="6">
    <source>
        <dbReference type="ARBA" id="ARBA00023146"/>
    </source>
</evidence>
<evidence type="ECO:0000256" key="1">
    <source>
        <dbReference type="ARBA" id="ARBA00022598"/>
    </source>
</evidence>
<comment type="similarity">
    <text evidence="7">Belongs to the class-I aminoacyl-tRNA synthetase family.</text>
</comment>
<dbReference type="Proteomes" id="UP000004947">
    <property type="component" value="Unassembled WGS sequence"/>
</dbReference>